<evidence type="ECO:0000313" key="2">
    <source>
        <dbReference type="Proteomes" id="UP000054843"/>
    </source>
</evidence>
<accession>A0A0V1MK74</accession>
<reference evidence="1 2" key="1">
    <citation type="submission" date="2015-01" db="EMBL/GenBank/DDBJ databases">
        <title>Evolution of Trichinella species and genotypes.</title>
        <authorList>
            <person name="Korhonen P.K."/>
            <person name="Edoardo P."/>
            <person name="Giuseppe L.R."/>
            <person name="Gasser R.B."/>
        </authorList>
    </citation>
    <scope>NUCLEOTIDE SEQUENCE [LARGE SCALE GENOMIC DNA]</scope>
    <source>
        <strain evidence="1">ISS1980</strain>
    </source>
</reference>
<evidence type="ECO:0000313" key="1">
    <source>
        <dbReference type="EMBL" id="KRZ72289.1"/>
    </source>
</evidence>
<dbReference type="EMBL" id="JYDO01000081">
    <property type="protein sequence ID" value="KRZ72289.1"/>
    <property type="molecule type" value="Genomic_DNA"/>
</dbReference>
<comment type="caution">
    <text evidence="1">The sequence shown here is derived from an EMBL/GenBank/DDBJ whole genome shotgun (WGS) entry which is preliminary data.</text>
</comment>
<dbReference type="AlphaFoldDB" id="A0A0V1MK74"/>
<name>A0A0V1MK74_9BILA</name>
<protein>
    <submittedName>
        <fullName evidence="1">Uncharacterized protein</fullName>
    </submittedName>
</protein>
<dbReference type="Proteomes" id="UP000054843">
    <property type="component" value="Unassembled WGS sequence"/>
</dbReference>
<proteinExistence type="predicted"/>
<keyword evidence="2" id="KW-1185">Reference proteome</keyword>
<gene>
    <name evidence="1" type="ORF">T10_7579</name>
</gene>
<organism evidence="1 2">
    <name type="scientific">Trichinella papuae</name>
    <dbReference type="NCBI Taxonomy" id="268474"/>
    <lineage>
        <taxon>Eukaryota</taxon>
        <taxon>Metazoa</taxon>
        <taxon>Ecdysozoa</taxon>
        <taxon>Nematoda</taxon>
        <taxon>Enoplea</taxon>
        <taxon>Dorylaimia</taxon>
        <taxon>Trichinellida</taxon>
        <taxon>Trichinellidae</taxon>
        <taxon>Trichinella</taxon>
    </lineage>
</organism>
<sequence>MNKVRVARGEVDIFPSLALTIQSYSSLICMRNAMEKRKSLKFTRKSDSSFNLNFYNKQCNAETAMIRLNRLQSSNKFCTFKREIQTKIKSGKYDRQILLIED</sequence>